<comment type="caution">
    <text evidence="2">The sequence shown here is derived from an EMBL/GenBank/DDBJ whole genome shotgun (WGS) entry which is preliminary data.</text>
</comment>
<feature type="region of interest" description="Disordered" evidence="1">
    <location>
        <begin position="199"/>
        <end position="223"/>
    </location>
</feature>
<dbReference type="InterPro" id="IPR007858">
    <property type="entry name" value="Dpy-30_motif"/>
</dbReference>
<organism evidence="2 3">
    <name type="scientific">Ceratodon purpureus</name>
    <name type="common">Fire moss</name>
    <name type="synonym">Dicranum purpureum</name>
    <dbReference type="NCBI Taxonomy" id="3225"/>
    <lineage>
        <taxon>Eukaryota</taxon>
        <taxon>Viridiplantae</taxon>
        <taxon>Streptophyta</taxon>
        <taxon>Embryophyta</taxon>
        <taxon>Bryophyta</taxon>
        <taxon>Bryophytina</taxon>
        <taxon>Bryopsida</taxon>
        <taxon>Dicranidae</taxon>
        <taxon>Pseudoditrichales</taxon>
        <taxon>Ditrichaceae</taxon>
        <taxon>Ceratodon</taxon>
    </lineage>
</organism>
<sequence length="223" mass="24563">MSKRGSSLVPIVDALPEEAPPPPPPRDPKVPLTFDEMWFNADDEIQDEEVRNHAKELKAHIMVKATEVRRYLEDGLMVAVILQALQHMIVDRPLDPFRYLAHFIKGEGPNIADEIERAKRLAAAKQAARDKAKRDGDEADRLAREAAEAAAKALRDREAAKLAAAARKAAEDAKIAGMLRLQQSAAKAAAVAADAIEIPIPKAEKRKKAPSLKQLPNKPSWQK</sequence>
<dbReference type="EMBL" id="CM026429">
    <property type="protein sequence ID" value="KAG0565419.1"/>
    <property type="molecule type" value="Genomic_DNA"/>
</dbReference>
<reference evidence="2" key="1">
    <citation type="submission" date="2020-06" db="EMBL/GenBank/DDBJ databases">
        <title>WGS assembly of Ceratodon purpureus strain R40.</title>
        <authorList>
            <person name="Carey S.B."/>
            <person name="Jenkins J."/>
            <person name="Shu S."/>
            <person name="Lovell J.T."/>
            <person name="Sreedasyam A."/>
            <person name="Maumus F."/>
            <person name="Tiley G.P."/>
            <person name="Fernandez-Pozo N."/>
            <person name="Barry K."/>
            <person name="Chen C."/>
            <person name="Wang M."/>
            <person name="Lipzen A."/>
            <person name="Daum C."/>
            <person name="Saski C.A."/>
            <person name="Payton A.C."/>
            <person name="Mcbreen J.C."/>
            <person name="Conrad R.E."/>
            <person name="Kollar L.M."/>
            <person name="Olsson S."/>
            <person name="Huttunen S."/>
            <person name="Landis J.B."/>
            <person name="Wickett N.J."/>
            <person name="Johnson M.G."/>
            <person name="Rensing S.A."/>
            <person name="Grimwood J."/>
            <person name="Schmutz J."/>
            <person name="Mcdaniel S.F."/>
        </authorList>
    </citation>
    <scope>NUCLEOTIDE SEQUENCE</scope>
    <source>
        <strain evidence="2">R40</strain>
    </source>
</reference>
<dbReference type="Pfam" id="PF05186">
    <property type="entry name" value="Dpy-30"/>
    <property type="match status" value="1"/>
</dbReference>
<evidence type="ECO:0000313" key="2">
    <source>
        <dbReference type="EMBL" id="KAG0565419.1"/>
    </source>
</evidence>
<protein>
    <submittedName>
        <fullName evidence="2">Uncharacterized protein</fullName>
    </submittedName>
</protein>
<feature type="region of interest" description="Disordered" evidence="1">
    <location>
        <begin position="1"/>
        <end position="29"/>
    </location>
</feature>
<dbReference type="Gene3D" id="1.20.890.10">
    <property type="entry name" value="cAMP-dependent protein kinase regulatory subunit, dimerization-anchoring domain"/>
    <property type="match status" value="1"/>
</dbReference>
<accession>A0A8T0H512</accession>
<gene>
    <name evidence="2" type="ORF">KC19_8G189000</name>
</gene>
<evidence type="ECO:0000256" key="1">
    <source>
        <dbReference type="SAM" id="MobiDB-lite"/>
    </source>
</evidence>
<dbReference type="AlphaFoldDB" id="A0A8T0H512"/>
<evidence type="ECO:0000313" key="3">
    <source>
        <dbReference type="Proteomes" id="UP000822688"/>
    </source>
</evidence>
<name>A0A8T0H512_CERPU</name>
<keyword evidence="3" id="KW-1185">Reference proteome</keyword>
<proteinExistence type="predicted"/>
<dbReference type="Proteomes" id="UP000822688">
    <property type="component" value="Chromosome 8"/>
</dbReference>